<dbReference type="EMBL" id="SWBQ01000001">
    <property type="protein sequence ID" value="TKC09170.1"/>
    <property type="molecule type" value="Genomic_DNA"/>
</dbReference>
<feature type="transmembrane region" description="Helical" evidence="5">
    <location>
        <begin position="42"/>
        <end position="62"/>
    </location>
</feature>
<dbReference type="RefSeq" id="WP_136834583.1">
    <property type="nucleotide sequence ID" value="NZ_SWBQ01000001.1"/>
</dbReference>
<evidence type="ECO:0000313" key="6">
    <source>
        <dbReference type="EMBL" id="TKC09170.1"/>
    </source>
</evidence>
<evidence type="ECO:0000256" key="3">
    <source>
        <dbReference type="ARBA" id="ARBA00022989"/>
    </source>
</evidence>
<feature type="transmembrane region" description="Helical" evidence="5">
    <location>
        <begin position="148"/>
        <end position="173"/>
    </location>
</feature>
<dbReference type="InterPro" id="IPR002781">
    <property type="entry name" value="TM_pro_TauE-like"/>
</dbReference>
<keyword evidence="4 5" id="KW-0472">Membrane</keyword>
<sequence>MELIGYCACALIGISLGLIGAGGSILMVPVLVFLFRMPPVLATSYSLFVVGITSFFAATGKFRKGDVLVGSALTFGLTSMVAVVAIRQFVIPIMPKSFGHLGHATLSYDLLSIVLFACLMILAAIVMINKSGKTDCVTMEGSSSFMLSIPYALLIGTVTGFLGAGGGFILIPVMTLMLGMDIKKAVGTSLAVVALNSLSGFANDLNHVDINWKFLLVISAMALLGSIAGARIADRVNSKKLKAGFGWFILMLGILIITRECYSFFQIV</sequence>
<dbReference type="Pfam" id="PF01925">
    <property type="entry name" value="TauE"/>
    <property type="match status" value="1"/>
</dbReference>
<feature type="transmembrane region" description="Helical" evidence="5">
    <location>
        <begin position="245"/>
        <end position="265"/>
    </location>
</feature>
<dbReference type="PANTHER" id="PTHR43701:SF2">
    <property type="entry name" value="MEMBRANE TRANSPORTER PROTEIN YJNA-RELATED"/>
    <property type="match status" value="1"/>
</dbReference>
<comment type="subcellular location">
    <subcellularLocation>
        <location evidence="5">Cell membrane</location>
        <topology evidence="5">Multi-pass membrane protein</topology>
    </subcellularLocation>
    <subcellularLocation>
        <location evidence="1">Membrane</location>
        <topology evidence="1">Multi-pass membrane protein</topology>
    </subcellularLocation>
</comment>
<dbReference type="AlphaFoldDB" id="A0A4U1CQJ7"/>
<protein>
    <recommendedName>
        <fullName evidence="5">Probable membrane transporter protein</fullName>
    </recommendedName>
</protein>
<proteinExistence type="inferred from homology"/>
<dbReference type="Proteomes" id="UP000307244">
    <property type="component" value="Unassembled WGS sequence"/>
</dbReference>
<dbReference type="GO" id="GO:0005886">
    <property type="term" value="C:plasma membrane"/>
    <property type="evidence" value="ECO:0007669"/>
    <property type="project" value="UniProtKB-SubCell"/>
</dbReference>
<keyword evidence="3 5" id="KW-1133">Transmembrane helix</keyword>
<name>A0A4U1CQJ7_9SPHI</name>
<feature type="transmembrane region" description="Helical" evidence="5">
    <location>
        <begin position="106"/>
        <end position="128"/>
    </location>
</feature>
<accession>A0A4U1CQJ7</accession>
<reference evidence="6 7" key="1">
    <citation type="submission" date="2019-04" db="EMBL/GenBank/DDBJ databases">
        <title>Pedobacter sp. RP-3-15 sp. nov., isolated from Arctic soil.</title>
        <authorList>
            <person name="Dahal R.H."/>
            <person name="Kim D.-U."/>
        </authorList>
    </citation>
    <scope>NUCLEOTIDE SEQUENCE [LARGE SCALE GENOMIC DNA]</scope>
    <source>
        <strain evidence="6 7">RP-3-15</strain>
    </source>
</reference>
<comment type="similarity">
    <text evidence="5">Belongs to the 4-toluene sulfonate uptake permease (TSUP) (TC 2.A.102) family.</text>
</comment>
<evidence type="ECO:0000256" key="4">
    <source>
        <dbReference type="ARBA" id="ARBA00023136"/>
    </source>
</evidence>
<gene>
    <name evidence="6" type="ORF">FA047_03490</name>
</gene>
<keyword evidence="5" id="KW-1003">Cell membrane</keyword>
<keyword evidence="7" id="KW-1185">Reference proteome</keyword>
<organism evidence="6 7">
    <name type="scientific">Pedobacter frigoris</name>
    <dbReference type="NCBI Taxonomy" id="2571272"/>
    <lineage>
        <taxon>Bacteria</taxon>
        <taxon>Pseudomonadati</taxon>
        <taxon>Bacteroidota</taxon>
        <taxon>Sphingobacteriia</taxon>
        <taxon>Sphingobacteriales</taxon>
        <taxon>Sphingobacteriaceae</taxon>
        <taxon>Pedobacter</taxon>
    </lineage>
</organism>
<dbReference type="InterPro" id="IPR051598">
    <property type="entry name" value="TSUP/Inactive_protease-like"/>
</dbReference>
<dbReference type="OrthoDB" id="8559161at2"/>
<dbReference type="PANTHER" id="PTHR43701">
    <property type="entry name" value="MEMBRANE TRANSPORTER PROTEIN MJ0441-RELATED"/>
    <property type="match status" value="1"/>
</dbReference>
<evidence type="ECO:0000256" key="5">
    <source>
        <dbReference type="RuleBase" id="RU363041"/>
    </source>
</evidence>
<feature type="transmembrane region" description="Helical" evidence="5">
    <location>
        <begin position="12"/>
        <end position="35"/>
    </location>
</feature>
<feature type="transmembrane region" description="Helical" evidence="5">
    <location>
        <begin position="68"/>
        <end position="86"/>
    </location>
</feature>
<evidence type="ECO:0000256" key="1">
    <source>
        <dbReference type="ARBA" id="ARBA00004141"/>
    </source>
</evidence>
<feature type="transmembrane region" description="Helical" evidence="5">
    <location>
        <begin position="214"/>
        <end position="233"/>
    </location>
</feature>
<comment type="caution">
    <text evidence="6">The sequence shown here is derived from an EMBL/GenBank/DDBJ whole genome shotgun (WGS) entry which is preliminary data.</text>
</comment>
<keyword evidence="2 5" id="KW-0812">Transmembrane</keyword>
<evidence type="ECO:0000256" key="2">
    <source>
        <dbReference type="ARBA" id="ARBA00022692"/>
    </source>
</evidence>
<evidence type="ECO:0000313" key="7">
    <source>
        <dbReference type="Proteomes" id="UP000307244"/>
    </source>
</evidence>